<dbReference type="InterPro" id="IPR008921">
    <property type="entry name" value="DNA_pol3_clamp-load_cplx_C"/>
</dbReference>
<protein>
    <recommendedName>
        <fullName evidence="3">HEAT repeat domain-containing protein</fullName>
    </recommendedName>
</protein>
<accession>A0ABT5HY68</accession>
<reference evidence="1 2" key="1">
    <citation type="submission" date="2023-01" db="EMBL/GenBank/DDBJ databases">
        <title>Novel species of the genus Asticcacaulis isolated from rivers.</title>
        <authorList>
            <person name="Lu H."/>
        </authorList>
    </citation>
    <scope>NUCLEOTIDE SEQUENCE [LARGE SCALE GENOMIC DNA]</scope>
    <source>
        <strain evidence="1 2">BYS171W</strain>
    </source>
</reference>
<comment type="caution">
    <text evidence="1">The sequence shown here is derived from an EMBL/GenBank/DDBJ whole genome shotgun (WGS) entry which is preliminary data.</text>
</comment>
<organism evidence="1 2">
    <name type="scientific">Asticcacaulis aquaticus</name>
    <dbReference type="NCBI Taxonomy" id="2984212"/>
    <lineage>
        <taxon>Bacteria</taxon>
        <taxon>Pseudomonadati</taxon>
        <taxon>Pseudomonadota</taxon>
        <taxon>Alphaproteobacteria</taxon>
        <taxon>Caulobacterales</taxon>
        <taxon>Caulobacteraceae</taxon>
        <taxon>Asticcacaulis</taxon>
    </lineage>
</organism>
<keyword evidence="2" id="KW-1185">Reference proteome</keyword>
<dbReference type="Gene3D" id="1.20.272.10">
    <property type="match status" value="1"/>
</dbReference>
<sequence>MWPEDLFKYVLANLADEIITTDIENVQPMRCDRWVARSALQKAIRRGDVAIALSATANLLEHDSRAFWRHLVVVALEDLGVVSMDTVASIVAASRNKAWRTRMGGEWRVAAYLVTKMAGERHCQAVCDLLMRVLNDPVQATEMAQMLEADCPELAGVLLDEDAPIERRAAAALAMGGGLAEEQRIRQPDAVFHVLSSLTSSSHVIAIAHAAWKTSRNEMAFLLPLVWREWVGAESDIETDDGFRAGRMIDGVPTYALDQFTRIGGIAASQFVRQNPTLAKMFDAAGQRSSSHGRLVGNLTFVLDGGMVKRRVRWPLADRLRQPFRPLPGVFAVGNTLFSAIDYMTAKASEMDDLRVTTFQSYRPD</sequence>
<dbReference type="EMBL" id="JAQQKX010000016">
    <property type="protein sequence ID" value="MDC7684878.1"/>
    <property type="molecule type" value="Genomic_DNA"/>
</dbReference>
<dbReference type="SUPFAM" id="SSF48019">
    <property type="entry name" value="post-AAA+ oligomerization domain-like"/>
    <property type="match status" value="1"/>
</dbReference>
<evidence type="ECO:0008006" key="3">
    <source>
        <dbReference type="Google" id="ProtNLM"/>
    </source>
</evidence>
<gene>
    <name evidence="1" type="ORF">PQU92_16460</name>
</gene>
<proteinExistence type="predicted"/>
<evidence type="ECO:0000313" key="1">
    <source>
        <dbReference type="EMBL" id="MDC7684878.1"/>
    </source>
</evidence>
<dbReference type="RefSeq" id="WP_272749352.1">
    <property type="nucleotide sequence ID" value="NZ_JAQQKX010000016.1"/>
</dbReference>
<dbReference type="Proteomes" id="UP001214854">
    <property type="component" value="Unassembled WGS sequence"/>
</dbReference>
<evidence type="ECO:0000313" key="2">
    <source>
        <dbReference type="Proteomes" id="UP001214854"/>
    </source>
</evidence>
<name>A0ABT5HY68_9CAUL</name>